<name>A0A382P3U7_9ZZZZ</name>
<reference evidence="1" key="1">
    <citation type="submission" date="2018-05" db="EMBL/GenBank/DDBJ databases">
        <authorList>
            <person name="Lanie J.A."/>
            <person name="Ng W.-L."/>
            <person name="Kazmierczak K.M."/>
            <person name="Andrzejewski T.M."/>
            <person name="Davidsen T.M."/>
            <person name="Wayne K.J."/>
            <person name="Tettelin H."/>
            <person name="Glass J.I."/>
            <person name="Rusch D."/>
            <person name="Podicherti R."/>
            <person name="Tsui H.-C.T."/>
            <person name="Winkler M.E."/>
        </authorList>
    </citation>
    <scope>NUCLEOTIDE SEQUENCE</scope>
</reference>
<sequence>MKTRKLTGAVLLWLWMSAGAGATTTTPSSPEQVPSFTVTRMSEPPTIDGVIDAVEWQEALAIGGVADQSTDMSKPLIPRPTTFLLGWDPDHMYFASRTYIKQGYKPYIPVGRSHGLAYVWDDALELNWHPMGANVPAENKANSYKWFLNALGFIGDTSRLAVGQQFKSWNPQFVIEARLTEPGSAPDGGRWWEMEMRATTEDFELDGPHQAGDQWKIMLGINHFPGWMQARVPCRGPYLDPHGYNVMTLAEETPAVQVTMESLSNLATDGTASITVGAYNPANEPADLSLSIDIASVIQRDETLHVPPGQRVDYRLD</sequence>
<dbReference type="Gene3D" id="2.60.40.1190">
    <property type="match status" value="1"/>
</dbReference>
<proteinExistence type="predicted"/>
<evidence type="ECO:0008006" key="2">
    <source>
        <dbReference type="Google" id="ProtNLM"/>
    </source>
</evidence>
<dbReference type="SUPFAM" id="SSF49344">
    <property type="entry name" value="CBD9-like"/>
    <property type="match status" value="1"/>
</dbReference>
<gene>
    <name evidence="1" type="ORF">METZ01_LOCUS320119</name>
</gene>
<organism evidence="1">
    <name type="scientific">marine metagenome</name>
    <dbReference type="NCBI Taxonomy" id="408172"/>
    <lineage>
        <taxon>unclassified sequences</taxon>
        <taxon>metagenomes</taxon>
        <taxon>ecological metagenomes</taxon>
    </lineage>
</organism>
<dbReference type="EMBL" id="UINC01104256">
    <property type="protein sequence ID" value="SVC67265.1"/>
    <property type="molecule type" value="Genomic_DNA"/>
</dbReference>
<dbReference type="AlphaFoldDB" id="A0A382P3U7"/>
<protein>
    <recommendedName>
        <fullName evidence="2">Carbohydrate-binding domain-containing protein</fullName>
    </recommendedName>
</protein>
<evidence type="ECO:0000313" key="1">
    <source>
        <dbReference type="EMBL" id="SVC67265.1"/>
    </source>
</evidence>
<feature type="non-terminal residue" evidence="1">
    <location>
        <position position="317"/>
    </location>
</feature>
<accession>A0A382P3U7</accession>